<dbReference type="GO" id="GO:0008270">
    <property type="term" value="F:zinc ion binding"/>
    <property type="evidence" value="ECO:0007669"/>
    <property type="project" value="InterPro"/>
</dbReference>
<dbReference type="EMBL" id="DXBU01000091">
    <property type="protein sequence ID" value="HIZ22423.1"/>
    <property type="molecule type" value="Genomic_DNA"/>
</dbReference>
<dbReference type="PANTHER" id="PTHR42813">
    <property type="entry name" value="ZINC-TYPE ALCOHOL DEHYDROGENASE-LIKE"/>
    <property type="match status" value="1"/>
</dbReference>
<dbReference type="Gene3D" id="3.90.180.10">
    <property type="entry name" value="Medium-chain alcohol dehydrogenases, catalytic domain"/>
    <property type="match status" value="1"/>
</dbReference>
<feature type="domain" description="Alcohol dehydrogenase-like C-terminal" evidence="7">
    <location>
        <begin position="179"/>
        <end position="287"/>
    </location>
</feature>
<sequence>MLAYTYISNGNFQLLNKPKPELADEKDAIVRVALASICTSDLHIKHGAVPRAVPGITVGHEMVGIVEQVGTAVSKVKPGDRVAVNVETFCGECFFCRHGYVNNCTDPNGGWALGCRIDGGQAEYVRVPYADQGLTVIPENVSFEQALFVGDILATGFWAARISEIKEEDTVLILGAGPTGICTLLCVRLKNPAKIIVCEKDKERLEFVKEHYPDVTAVSPDELEKTVEAVCPRGGADVVLEVAGAKDTFQMAWKYARPNAVVTVVALYEEDQTLPLPEMYGKNLTFKTGGVDGCDCGEILRLIADGRIDTTPLITHVYPLEKISQAYELFEKREDKVIKTAIRCME</sequence>
<evidence type="ECO:0000259" key="7">
    <source>
        <dbReference type="Pfam" id="PF00107"/>
    </source>
</evidence>
<dbReference type="Pfam" id="PF00107">
    <property type="entry name" value="ADH_zinc_N"/>
    <property type="match status" value="1"/>
</dbReference>
<reference evidence="9" key="2">
    <citation type="submission" date="2021-04" db="EMBL/GenBank/DDBJ databases">
        <authorList>
            <person name="Gilroy R."/>
        </authorList>
    </citation>
    <scope>NUCLEOTIDE SEQUENCE</scope>
    <source>
        <strain evidence="9">14324</strain>
    </source>
</reference>
<accession>A0A9D2IT22</accession>
<keyword evidence="5" id="KW-0560">Oxidoreductase</keyword>
<dbReference type="InterPro" id="IPR002328">
    <property type="entry name" value="ADH_Zn_CS"/>
</dbReference>
<dbReference type="PROSITE" id="PS00059">
    <property type="entry name" value="ADH_ZINC"/>
    <property type="match status" value="1"/>
</dbReference>
<keyword evidence="3 6" id="KW-0479">Metal-binding</keyword>
<proteinExistence type="inferred from homology"/>
<dbReference type="CDD" id="cd05278">
    <property type="entry name" value="FDH_like"/>
    <property type="match status" value="1"/>
</dbReference>
<evidence type="ECO:0000256" key="1">
    <source>
        <dbReference type="ARBA" id="ARBA00001947"/>
    </source>
</evidence>
<evidence type="ECO:0000256" key="6">
    <source>
        <dbReference type="RuleBase" id="RU361277"/>
    </source>
</evidence>
<dbReference type="Proteomes" id="UP000824041">
    <property type="component" value="Unassembled WGS sequence"/>
</dbReference>
<dbReference type="InterPro" id="IPR013149">
    <property type="entry name" value="ADH-like_C"/>
</dbReference>
<gene>
    <name evidence="9" type="ORF">IAA21_06460</name>
</gene>
<feature type="domain" description="Alcohol dehydrogenase-like N-terminal" evidence="8">
    <location>
        <begin position="25"/>
        <end position="130"/>
    </location>
</feature>
<protein>
    <submittedName>
        <fullName evidence="9">Alcohol dehydrogenase</fullName>
    </submittedName>
</protein>
<evidence type="ECO:0000256" key="3">
    <source>
        <dbReference type="ARBA" id="ARBA00022723"/>
    </source>
</evidence>
<keyword evidence="4 6" id="KW-0862">Zinc</keyword>
<dbReference type="GO" id="GO:0016491">
    <property type="term" value="F:oxidoreductase activity"/>
    <property type="evidence" value="ECO:0007669"/>
    <property type="project" value="UniProtKB-KW"/>
</dbReference>
<name>A0A9D2IT22_9FIRM</name>
<evidence type="ECO:0000256" key="5">
    <source>
        <dbReference type="ARBA" id="ARBA00023002"/>
    </source>
</evidence>
<dbReference type="InterPro" id="IPR013154">
    <property type="entry name" value="ADH-like_N"/>
</dbReference>
<comment type="caution">
    <text evidence="9">The sequence shown here is derived from an EMBL/GenBank/DDBJ whole genome shotgun (WGS) entry which is preliminary data.</text>
</comment>
<dbReference type="InterPro" id="IPR011032">
    <property type="entry name" value="GroES-like_sf"/>
</dbReference>
<reference evidence="9" key="1">
    <citation type="journal article" date="2021" name="PeerJ">
        <title>Extensive microbial diversity within the chicken gut microbiome revealed by metagenomics and culture.</title>
        <authorList>
            <person name="Gilroy R."/>
            <person name="Ravi A."/>
            <person name="Getino M."/>
            <person name="Pursley I."/>
            <person name="Horton D.L."/>
            <person name="Alikhan N.F."/>
            <person name="Baker D."/>
            <person name="Gharbi K."/>
            <person name="Hall N."/>
            <person name="Watson M."/>
            <person name="Adriaenssens E.M."/>
            <person name="Foster-Nyarko E."/>
            <person name="Jarju S."/>
            <person name="Secka A."/>
            <person name="Antonio M."/>
            <person name="Oren A."/>
            <person name="Chaudhuri R.R."/>
            <person name="La Ragione R."/>
            <person name="Hildebrand F."/>
            <person name="Pallen M.J."/>
        </authorList>
    </citation>
    <scope>NUCLEOTIDE SEQUENCE</scope>
    <source>
        <strain evidence="9">14324</strain>
    </source>
</reference>
<evidence type="ECO:0000256" key="2">
    <source>
        <dbReference type="ARBA" id="ARBA00008072"/>
    </source>
</evidence>
<comment type="similarity">
    <text evidence="2 6">Belongs to the zinc-containing alcohol dehydrogenase family.</text>
</comment>
<evidence type="ECO:0000256" key="4">
    <source>
        <dbReference type="ARBA" id="ARBA00022833"/>
    </source>
</evidence>
<dbReference type="InterPro" id="IPR036291">
    <property type="entry name" value="NAD(P)-bd_dom_sf"/>
</dbReference>
<comment type="cofactor">
    <cofactor evidence="1 6">
        <name>Zn(2+)</name>
        <dbReference type="ChEBI" id="CHEBI:29105"/>
    </cofactor>
</comment>
<dbReference type="AlphaFoldDB" id="A0A9D2IT22"/>
<dbReference type="SUPFAM" id="SSF50129">
    <property type="entry name" value="GroES-like"/>
    <property type="match status" value="1"/>
</dbReference>
<evidence type="ECO:0000259" key="8">
    <source>
        <dbReference type="Pfam" id="PF08240"/>
    </source>
</evidence>
<dbReference type="PANTHER" id="PTHR42813:SF4">
    <property type="entry name" value="NADP-DEPENDENT ISOPROPANOL DEHYDROGENASE"/>
    <property type="match status" value="1"/>
</dbReference>
<dbReference type="Gene3D" id="3.40.50.720">
    <property type="entry name" value="NAD(P)-binding Rossmann-like Domain"/>
    <property type="match status" value="1"/>
</dbReference>
<organism evidence="9 10">
    <name type="scientific">Candidatus Blautia faecigallinarum</name>
    <dbReference type="NCBI Taxonomy" id="2838488"/>
    <lineage>
        <taxon>Bacteria</taxon>
        <taxon>Bacillati</taxon>
        <taxon>Bacillota</taxon>
        <taxon>Clostridia</taxon>
        <taxon>Lachnospirales</taxon>
        <taxon>Lachnospiraceae</taxon>
        <taxon>Blautia</taxon>
    </lineage>
</organism>
<dbReference type="SUPFAM" id="SSF51735">
    <property type="entry name" value="NAD(P)-binding Rossmann-fold domains"/>
    <property type="match status" value="1"/>
</dbReference>
<evidence type="ECO:0000313" key="9">
    <source>
        <dbReference type="EMBL" id="HIZ22423.1"/>
    </source>
</evidence>
<evidence type="ECO:0000313" key="10">
    <source>
        <dbReference type="Proteomes" id="UP000824041"/>
    </source>
</evidence>
<dbReference type="Pfam" id="PF08240">
    <property type="entry name" value="ADH_N"/>
    <property type="match status" value="1"/>
</dbReference>